<dbReference type="SUPFAM" id="SSF102522">
    <property type="entry name" value="Bacterial fluorinating enzyme, N-terminal domain"/>
    <property type="match status" value="1"/>
</dbReference>
<dbReference type="PANTHER" id="PTHR35092:SF1">
    <property type="entry name" value="CHLORINASE MJ1651"/>
    <property type="match status" value="1"/>
</dbReference>
<dbReference type="InterPro" id="IPR023228">
    <property type="entry name" value="SAM_OH_AdoTrfase_N_sf"/>
</dbReference>
<evidence type="ECO:0000259" key="4">
    <source>
        <dbReference type="Pfam" id="PF01887"/>
    </source>
</evidence>
<feature type="domain" description="S-adenosyl-l-methionine hydroxide adenosyltransferase C-terminal" evidence="5">
    <location>
        <begin position="180"/>
        <end position="273"/>
    </location>
</feature>
<reference evidence="6" key="1">
    <citation type="submission" date="2020-05" db="EMBL/GenBank/DDBJ databases">
        <authorList>
            <person name="Chiriac C."/>
            <person name="Salcher M."/>
            <person name="Ghai R."/>
            <person name="Kavagutti S V."/>
        </authorList>
    </citation>
    <scope>NUCLEOTIDE SEQUENCE</scope>
</reference>
<sequence>MTSKYSTISFLSDYGTRDEFVGVVKSVIYEIAPSCRVVDLTHEIEPFDIRAGSLSLARCVSYVASGVVLAVVDPGVGSNRRAIAVEVADGKGVFVGPDNGLLAMAIALAGGAGRAVCLTNTDYHLDAPGETFAGRDIFGPVAAHLCNGVDLSELGELIDPALLLPGVVPLPREENGSLHGEVTWVDRFGNCQLNVGPDEVTNFGEVVRVEIGSLLSGASASREPVVRALKIVQSYDQIGSGLGLVVDSYGMLSLCVDRGSAANELQIGQGDLIVLSAPTDSPSQDSASVTTSVKISPTR</sequence>
<evidence type="ECO:0000259" key="5">
    <source>
        <dbReference type="Pfam" id="PF20257"/>
    </source>
</evidence>
<dbReference type="InterPro" id="IPR046469">
    <property type="entry name" value="SAM_HAT_N"/>
</dbReference>
<accession>A0A6J7UI87</accession>
<name>A0A6J7UI87_9ZZZZ</name>
<dbReference type="PANTHER" id="PTHR35092">
    <property type="entry name" value="CHLORINASE MJ1651"/>
    <property type="match status" value="1"/>
</dbReference>
<comment type="similarity">
    <text evidence="2">Belongs to the SAM hydrolase / SAM-dependent halogenase family.</text>
</comment>
<feature type="region of interest" description="Disordered" evidence="3">
    <location>
        <begin position="278"/>
        <end position="299"/>
    </location>
</feature>
<dbReference type="Gene3D" id="2.40.30.90">
    <property type="entry name" value="Bacterial fluorinating enzyme like"/>
    <property type="match status" value="1"/>
</dbReference>
<evidence type="ECO:0000256" key="3">
    <source>
        <dbReference type="SAM" id="MobiDB-lite"/>
    </source>
</evidence>
<dbReference type="InterPro" id="IPR023227">
    <property type="entry name" value="SAM_OH_AdoTrfase_C_sf"/>
</dbReference>
<protein>
    <submittedName>
        <fullName evidence="6">Unannotated protein</fullName>
    </submittedName>
</protein>
<keyword evidence="1" id="KW-0949">S-adenosyl-L-methionine</keyword>
<proteinExistence type="inferred from homology"/>
<organism evidence="6">
    <name type="scientific">freshwater metagenome</name>
    <dbReference type="NCBI Taxonomy" id="449393"/>
    <lineage>
        <taxon>unclassified sequences</taxon>
        <taxon>metagenomes</taxon>
        <taxon>ecological metagenomes</taxon>
    </lineage>
</organism>
<dbReference type="PIRSF" id="PIRSF006779">
    <property type="entry name" value="UCP006779"/>
    <property type="match status" value="1"/>
</dbReference>
<evidence type="ECO:0000256" key="2">
    <source>
        <dbReference type="ARBA" id="ARBA00024035"/>
    </source>
</evidence>
<dbReference type="Gene3D" id="3.40.50.10790">
    <property type="entry name" value="S-adenosyl-l-methionine hydroxide adenosyltransferase, N-terminal"/>
    <property type="match status" value="1"/>
</dbReference>
<dbReference type="InterPro" id="IPR046470">
    <property type="entry name" value="SAM_HAT_C"/>
</dbReference>
<evidence type="ECO:0000313" key="6">
    <source>
        <dbReference type="EMBL" id="CAB5065551.1"/>
    </source>
</evidence>
<dbReference type="EMBL" id="CAFBQV010000122">
    <property type="protein sequence ID" value="CAB5065551.1"/>
    <property type="molecule type" value="Genomic_DNA"/>
</dbReference>
<dbReference type="AlphaFoldDB" id="A0A6J7UI87"/>
<feature type="domain" description="S-adenosyl-l-methionine hydroxide adenosyltransferase N-terminal" evidence="4">
    <location>
        <begin position="8"/>
        <end position="155"/>
    </location>
</feature>
<dbReference type="InterPro" id="IPR002747">
    <property type="entry name" value="SAM_OH_AdoTrfase"/>
</dbReference>
<gene>
    <name evidence="6" type="ORF">UFOPK4345_00830</name>
</gene>
<dbReference type="SUPFAM" id="SSF101852">
    <property type="entry name" value="Bacterial fluorinating enzyme, C-terminal domain"/>
    <property type="match status" value="1"/>
</dbReference>
<dbReference type="Pfam" id="PF20257">
    <property type="entry name" value="SAM_HAT_C"/>
    <property type="match status" value="1"/>
</dbReference>
<evidence type="ECO:0000256" key="1">
    <source>
        <dbReference type="ARBA" id="ARBA00022691"/>
    </source>
</evidence>
<dbReference type="Pfam" id="PF01887">
    <property type="entry name" value="SAM_HAT_N"/>
    <property type="match status" value="1"/>
</dbReference>